<dbReference type="EMBL" id="LAZR01000206">
    <property type="protein sequence ID" value="KKN82005.1"/>
    <property type="molecule type" value="Genomic_DNA"/>
</dbReference>
<accession>A0A0F9TLI0</accession>
<comment type="caution">
    <text evidence="1">The sequence shown here is derived from an EMBL/GenBank/DDBJ whole genome shotgun (WGS) entry which is preliminary data.</text>
</comment>
<organism evidence="1">
    <name type="scientific">marine sediment metagenome</name>
    <dbReference type="NCBI Taxonomy" id="412755"/>
    <lineage>
        <taxon>unclassified sequences</taxon>
        <taxon>metagenomes</taxon>
        <taxon>ecological metagenomes</taxon>
    </lineage>
</organism>
<dbReference type="AlphaFoldDB" id="A0A0F9TLI0"/>
<protein>
    <submittedName>
        <fullName evidence="1">Uncharacterized protein</fullName>
    </submittedName>
</protein>
<proteinExistence type="predicted"/>
<name>A0A0F9TLI0_9ZZZZ</name>
<sequence length="99" mass="10942">MPRESGRRGKVKGEIMAAVLGAMAGFEHDHEIKVGHLKTSLAKRIAGELLDLFDRFDRDPNYGRGYVGSVGGHSFSKNSQRYKDRKIAKVVRAIRKSGG</sequence>
<reference evidence="1" key="1">
    <citation type="journal article" date="2015" name="Nature">
        <title>Complex archaea that bridge the gap between prokaryotes and eukaryotes.</title>
        <authorList>
            <person name="Spang A."/>
            <person name="Saw J.H."/>
            <person name="Jorgensen S.L."/>
            <person name="Zaremba-Niedzwiedzka K."/>
            <person name="Martijn J."/>
            <person name="Lind A.E."/>
            <person name="van Eijk R."/>
            <person name="Schleper C."/>
            <person name="Guy L."/>
            <person name="Ettema T.J."/>
        </authorList>
    </citation>
    <scope>NUCLEOTIDE SEQUENCE</scope>
</reference>
<evidence type="ECO:0000313" key="1">
    <source>
        <dbReference type="EMBL" id="KKN82005.1"/>
    </source>
</evidence>
<gene>
    <name evidence="1" type="ORF">LCGC14_0312720</name>
</gene>